<gene>
    <name evidence="3" type="ORF">RsY01_282</name>
</gene>
<feature type="domain" description="Abortive infection phage resistance protein N-terminal" evidence="2">
    <location>
        <begin position="29"/>
        <end position="181"/>
    </location>
</feature>
<name>A0A224XAL1_9LACT</name>
<evidence type="ECO:0000313" key="3">
    <source>
        <dbReference type="EMBL" id="GAX46703.1"/>
    </source>
</evidence>
<feature type="domain" description="Abortive phage infection protein C-terminal" evidence="1">
    <location>
        <begin position="242"/>
        <end position="557"/>
    </location>
</feature>
<dbReference type="EMBL" id="BEDT01000001">
    <property type="protein sequence ID" value="GAX46703.1"/>
    <property type="molecule type" value="Genomic_DNA"/>
</dbReference>
<dbReference type="Proteomes" id="UP000218689">
    <property type="component" value="Unassembled WGS sequence"/>
</dbReference>
<accession>A0A224XAL1</accession>
<keyword evidence="4" id="KW-1185">Reference proteome</keyword>
<proteinExistence type="predicted"/>
<dbReference type="OrthoDB" id="9806213at2"/>
<evidence type="ECO:0000259" key="1">
    <source>
        <dbReference type="Pfam" id="PF10592"/>
    </source>
</evidence>
<dbReference type="RefSeq" id="WP_094783777.1">
    <property type="nucleotide sequence ID" value="NZ_BEDT01000001.1"/>
</dbReference>
<evidence type="ECO:0008006" key="5">
    <source>
        <dbReference type="Google" id="ProtNLM"/>
    </source>
</evidence>
<protein>
    <recommendedName>
        <fullName evidence="5">AIPR protein</fullName>
    </recommendedName>
</protein>
<evidence type="ECO:0000259" key="2">
    <source>
        <dbReference type="Pfam" id="PF22879"/>
    </source>
</evidence>
<evidence type="ECO:0000313" key="4">
    <source>
        <dbReference type="Proteomes" id="UP000218689"/>
    </source>
</evidence>
<dbReference type="InterPro" id="IPR018891">
    <property type="entry name" value="AIPR_C"/>
</dbReference>
<dbReference type="Pfam" id="PF10592">
    <property type="entry name" value="AIPR"/>
    <property type="match status" value="1"/>
</dbReference>
<dbReference type="InterPro" id="IPR055101">
    <property type="entry name" value="AIPR_N"/>
</dbReference>
<organism evidence="3 4">
    <name type="scientific">Pseudolactococcus reticulitermitis</name>
    <dbReference type="NCBI Taxonomy" id="2025039"/>
    <lineage>
        <taxon>Bacteria</taxon>
        <taxon>Bacillati</taxon>
        <taxon>Bacillota</taxon>
        <taxon>Bacilli</taxon>
        <taxon>Lactobacillales</taxon>
        <taxon>Streptococcaceae</taxon>
        <taxon>Pseudolactococcus</taxon>
    </lineage>
</organism>
<dbReference type="Pfam" id="PF22879">
    <property type="entry name" value="AIPR_N"/>
    <property type="match status" value="1"/>
</dbReference>
<dbReference type="AlphaFoldDB" id="A0A224XAL1"/>
<sequence>MAINDFYQEFIEEIEKNRVLVNVTFIEEFFKQTTDDLIEADEIIGNPEYLHFEQSLSRNQRCQIDGYVYNENDGILTLFVIPKINYNEIESLDKTLADRYFKLASNFFEKANEVLEGGEESSEGYSLADSIIHRDEKHNDFNGLEGLKVVILTEKSKVASLDTLYATKINGIRTSFQIYDIVFWEKLLKSKRGKVDLILDFSNQEISGIQANETTEYRSFMCSVNGAVLARLYDKYGSRLIEGNIRSFLQTRGKVNKGIRATILKEPDKFFAYNNGITATCTDIKISDKKVTQITNLQIVNGGQTTASLANVLINDKAELQLAKVFVPMKLNLILKDEIYDELIANISNYANSQNKVSEVDLSSNHPFHREIESLSRKIPTPLLDGYSYSTYWYYERVAGQYSQETYKKSKAEKKNFEKINPKSQLFKKADFAKYFNIYQQRPDIASKGGVTAFREFTQWIIDIWKKQPYLINDDFFKTQIANIIIFKTVDRIVKNADWYNSYKANINAYTIAYLYYWLEIHDLMIDFNKIWKNQEVTPNLVYLFEDLTKSVHEHLIDEKRPVINVTEYAKRKICWESLQHNDLIDEKFGFGSIVIEKKDIEVEYMKFEDTISGMLQKYDPNLFTELYEILLKDENFDKSELDLIDKVTHGKNLYINEQQDNQIRDILNKYLES</sequence>
<comment type="caution">
    <text evidence="3">The sequence shown here is derived from an EMBL/GenBank/DDBJ whole genome shotgun (WGS) entry which is preliminary data.</text>
</comment>
<reference evidence="4" key="1">
    <citation type="submission" date="2017-08" db="EMBL/GenBank/DDBJ databases">
        <title>Draft genome sequence of Lactococcus sp. strain Rs-Y01, isolated from the gut of the lower termite Reticulitermes speratus.</title>
        <authorList>
            <person name="Ohkuma M."/>
            <person name="Yuki M."/>
        </authorList>
    </citation>
    <scope>NUCLEOTIDE SEQUENCE [LARGE SCALE GENOMIC DNA]</scope>
    <source>
        <strain evidence="4">Rs-Y01</strain>
    </source>
</reference>